<name>A0A834BSJ4_ORYME</name>
<evidence type="ECO:0000313" key="3">
    <source>
        <dbReference type="Proteomes" id="UP000646548"/>
    </source>
</evidence>
<evidence type="ECO:0000313" key="2">
    <source>
        <dbReference type="EMBL" id="KAF6714728.1"/>
    </source>
</evidence>
<keyword evidence="1" id="KW-0472">Membrane</keyword>
<protein>
    <submittedName>
        <fullName evidence="2">Uncharacterized protein</fullName>
    </submittedName>
</protein>
<keyword evidence="1" id="KW-1133">Transmembrane helix</keyword>
<dbReference type="EMBL" id="WKFB01001212">
    <property type="protein sequence ID" value="KAF6714728.1"/>
    <property type="molecule type" value="Genomic_DNA"/>
</dbReference>
<proteinExistence type="predicted"/>
<reference evidence="2" key="1">
    <citation type="journal article" name="BMC Genomics">
        <title>Long-read sequencing and de novo genome assembly of marine medaka (Oryzias melastigma).</title>
        <authorList>
            <person name="Liang P."/>
            <person name="Saqib H.S.A."/>
            <person name="Ni X."/>
            <person name="Shen Y."/>
        </authorList>
    </citation>
    <scope>NUCLEOTIDE SEQUENCE</scope>
    <source>
        <strain evidence="2">Bigg-433</strain>
    </source>
</reference>
<organism evidence="2 3">
    <name type="scientific">Oryzias melastigma</name>
    <name type="common">Marine medaka</name>
    <dbReference type="NCBI Taxonomy" id="30732"/>
    <lineage>
        <taxon>Eukaryota</taxon>
        <taxon>Metazoa</taxon>
        <taxon>Chordata</taxon>
        <taxon>Craniata</taxon>
        <taxon>Vertebrata</taxon>
        <taxon>Euteleostomi</taxon>
        <taxon>Actinopterygii</taxon>
        <taxon>Neopterygii</taxon>
        <taxon>Teleostei</taxon>
        <taxon>Neoteleostei</taxon>
        <taxon>Acanthomorphata</taxon>
        <taxon>Ovalentaria</taxon>
        <taxon>Atherinomorphae</taxon>
        <taxon>Beloniformes</taxon>
        <taxon>Adrianichthyidae</taxon>
        <taxon>Oryziinae</taxon>
        <taxon>Oryzias</taxon>
    </lineage>
</organism>
<comment type="caution">
    <text evidence="2">The sequence shown here is derived from an EMBL/GenBank/DDBJ whole genome shotgun (WGS) entry which is preliminary data.</text>
</comment>
<evidence type="ECO:0000256" key="1">
    <source>
        <dbReference type="SAM" id="Phobius"/>
    </source>
</evidence>
<feature type="transmembrane region" description="Helical" evidence="1">
    <location>
        <begin position="32"/>
        <end position="51"/>
    </location>
</feature>
<accession>A0A834BSJ4</accession>
<gene>
    <name evidence="2" type="ORF">FQA47_005089</name>
</gene>
<dbReference type="AlphaFoldDB" id="A0A834BSJ4"/>
<sequence length="124" mass="14128">MRSRLKSPPQEEDEAHFFFLSAHIWSKTTKTLTLYIHLFIPTCVCILLNFLPKLTFHKAAFLQKRGVCFKLLCSSFAQVLQSLCLKPIHAQTLQSCSGREGKGNPPAEMELRLTVESSETRWSS</sequence>
<dbReference type="Proteomes" id="UP000646548">
    <property type="component" value="Unassembled WGS sequence"/>
</dbReference>
<keyword evidence="1" id="KW-0812">Transmembrane</keyword>